<keyword evidence="1" id="KW-0472">Membrane</keyword>
<accession>E1K0W6</accession>
<dbReference type="STRING" id="596151.DesfrDRAFT_3516"/>
<proteinExistence type="predicted"/>
<protein>
    <submittedName>
        <fullName evidence="2">Uncharacterized protein</fullName>
    </submittedName>
</protein>
<gene>
    <name evidence="2" type="ORF">DesfrDRAFT_3516</name>
</gene>
<feature type="transmembrane region" description="Helical" evidence="1">
    <location>
        <begin position="12"/>
        <end position="31"/>
    </location>
</feature>
<keyword evidence="3" id="KW-1185">Reference proteome</keyword>
<sequence>MLNQLAQMDMSIYFQSVVFLIFIAILLRLHWKIGSFMHVASAIVKYVVLICIFIYIFLNWASDVNPSLRNSSLLIMTLINIYLLWHIIISSVELPYRRALRSCVDGVCTMTDLEQAFNNGKRYYKIRYLWTSLGSGVAPWRFLRGIAAERTRDDLHRVFVGLDPKSSIFGSSLFNHFLLQQLDADKSMDAAKRAERRRAIEFLGSDPWLSEKTGEFLNHLLATPEGLLEKGLKDTLQDAGKIA</sequence>
<dbReference type="RefSeq" id="WP_005996107.1">
    <property type="nucleotide sequence ID" value="NZ_AECZ01000034.1"/>
</dbReference>
<dbReference type="eggNOG" id="ENOG503497G">
    <property type="taxonomic scope" value="Bacteria"/>
</dbReference>
<feature type="transmembrane region" description="Helical" evidence="1">
    <location>
        <begin position="73"/>
        <end position="92"/>
    </location>
</feature>
<dbReference type="Proteomes" id="UP000006250">
    <property type="component" value="Unassembled WGS sequence"/>
</dbReference>
<dbReference type="EMBL" id="AECZ01000034">
    <property type="protein sequence ID" value="EFL49731.1"/>
    <property type="molecule type" value="Genomic_DNA"/>
</dbReference>
<dbReference type="AlphaFoldDB" id="E1K0W6"/>
<organism evidence="2 3">
    <name type="scientific">Solidesulfovibrio fructosivorans JJ]</name>
    <dbReference type="NCBI Taxonomy" id="596151"/>
    <lineage>
        <taxon>Bacteria</taxon>
        <taxon>Pseudomonadati</taxon>
        <taxon>Thermodesulfobacteriota</taxon>
        <taxon>Desulfovibrionia</taxon>
        <taxon>Desulfovibrionales</taxon>
        <taxon>Desulfovibrionaceae</taxon>
        <taxon>Solidesulfovibrio</taxon>
    </lineage>
</organism>
<dbReference type="OrthoDB" id="5447761at2"/>
<keyword evidence="1" id="KW-0812">Transmembrane</keyword>
<evidence type="ECO:0000313" key="3">
    <source>
        <dbReference type="Proteomes" id="UP000006250"/>
    </source>
</evidence>
<feature type="transmembrane region" description="Helical" evidence="1">
    <location>
        <begin position="43"/>
        <end position="61"/>
    </location>
</feature>
<reference evidence="2 3" key="1">
    <citation type="submission" date="2010-08" db="EMBL/GenBank/DDBJ databases">
        <title>The draft genome of Desulfovibrio fructosovorans JJ.</title>
        <authorList>
            <consortium name="US DOE Joint Genome Institute (JGI-PGF)"/>
            <person name="Lucas S."/>
            <person name="Copeland A."/>
            <person name="Lapidus A."/>
            <person name="Cheng J.-F."/>
            <person name="Bruce D."/>
            <person name="Goodwin L."/>
            <person name="Pitluck S."/>
            <person name="Land M.L."/>
            <person name="Hauser L."/>
            <person name="Chang Y.-J."/>
            <person name="Jeffries C."/>
            <person name="Wall J.D."/>
            <person name="Stahl D.A."/>
            <person name="Arkin A.P."/>
            <person name="Dehal P."/>
            <person name="Stolyar S.M."/>
            <person name="Hazen T.C."/>
            <person name="Woyke T.J."/>
        </authorList>
    </citation>
    <scope>NUCLEOTIDE SEQUENCE [LARGE SCALE GENOMIC DNA]</scope>
    <source>
        <strain evidence="2 3">JJ</strain>
    </source>
</reference>
<evidence type="ECO:0000256" key="1">
    <source>
        <dbReference type="SAM" id="Phobius"/>
    </source>
</evidence>
<name>E1K0W6_SOLFR</name>
<comment type="caution">
    <text evidence="2">The sequence shown here is derived from an EMBL/GenBank/DDBJ whole genome shotgun (WGS) entry which is preliminary data.</text>
</comment>
<keyword evidence="1" id="KW-1133">Transmembrane helix</keyword>
<evidence type="ECO:0000313" key="2">
    <source>
        <dbReference type="EMBL" id="EFL49731.1"/>
    </source>
</evidence>